<proteinExistence type="predicted"/>
<dbReference type="Proteomes" id="UP000321947">
    <property type="component" value="Unassembled WGS sequence"/>
</dbReference>
<evidence type="ECO:0000313" key="4">
    <source>
        <dbReference type="Proteomes" id="UP000321947"/>
    </source>
</evidence>
<accession>A0A5D3DXH1</accession>
<gene>
    <name evidence="2" type="ORF">E5676_scaffold600G00030</name>
    <name evidence="1" type="ORF">E6C27_scaffold61G00030</name>
</gene>
<evidence type="ECO:0000313" key="2">
    <source>
        <dbReference type="EMBL" id="TYK28224.1"/>
    </source>
</evidence>
<dbReference type="EMBL" id="SSTE01012822">
    <property type="protein sequence ID" value="KAA0048428.1"/>
    <property type="molecule type" value="Genomic_DNA"/>
</dbReference>
<evidence type="ECO:0000313" key="3">
    <source>
        <dbReference type="Proteomes" id="UP000321393"/>
    </source>
</evidence>
<comment type="caution">
    <text evidence="2">The sequence shown here is derived from an EMBL/GenBank/DDBJ whole genome shotgun (WGS) entry which is preliminary data.</text>
</comment>
<evidence type="ECO:0000313" key="1">
    <source>
        <dbReference type="EMBL" id="KAA0048428.1"/>
    </source>
</evidence>
<dbReference type="Proteomes" id="UP000321393">
    <property type="component" value="Unassembled WGS sequence"/>
</dbReference>
<protein>
    <submittedName>
        <fullName evidence="2">Uncharacterized protein</fullName>
    </submittedName>
</protein>
<sequence>MFWSGEEVKNYKGKLIVYLLYSSFRGTLDDSYAILSAFLDALIRNDPGTYTTKEVDDEAMKNNACTIYGNSQIVPLAFAVVDLENDLS</sequence>
<dbReference type="OrthoDB" id="660475at2759"/>
<reference evidence="3 4" key="1">
    <citation type="submission" date="2019-08" db="EMBL/GenBank/DDBJ databases">
        <title>Draft genome sequences of two oriental melons (Cucumis melo L. var makuwa).</title>
        <authorList>
            <person name="Kwon S.-Y."/>
        </authorList>
    </citation>
    <scope>NUCLEOTIDE SEQUENCE [LARGE SCALE GENOMIC DNA]</scope>
    <source>
        <strain evidence="4">cv. Chang Bougi</strain>
        <strain evidence="3">cv. SW 3</strain>
        <tissue evidence="2">Leaf</tissue>
    </source>
</reference>
<dbReference type="AlphaFoldDB" id="A0A5D3DXH1"/>
<name>A0A5D3DXH1_CUCMM</name>
<organism evidence="2 4">
    <name type="scientific">Cucumis melo var. makuwa</name>
    <name type="common">Oriental melon</name>
    <dbReference type="NCBI Taxonomy" id="1194695"/>
    <lineage>
        <taxon>Eukaryota</taxon>
        <taxon>Viridiplantae</taxon>
        <taxon>Streptophyta</taxon>
        <taxon>Embryophyta</taxon>
        <taxon>Tracheophyta</taxon>
        <taxon>Spermatophyta</taxon>
        <taxon>Magnoliopsida</taxon>
        <taxon>eudicotyledons</taxon>
        <taxon>Gunneridae</taxon>
        <taxon>Pentapetalae</taxon>
        <taxon>rosids</taxon>
        <taxon>fabids</taxon>
        <taxon>Cucurbitales</taxon>
        <taxon>Cucurbitaceae</taxon>
        <taxon>Benincaseae</taxon>
        <taxon>Cucumis</taxon>
    </lineage>
</organism>
<dbReference type="EMBL" id="SSTD01002133">
    <property type="protein sequence ID" value="TYK28224.1"/>
    <property type="molecule type" value="Genomic_DNA"/>
</dbReference>